<dbReference type="Pfam" id="PF13416">
    <property type="entry name" value="SBP_bac_8"/>
    <property type="match status" value="1"/>
</dbReference>
<dbReference type="InterPro" id="IPR006059">
    <property type="entry name" value="SBP"/>
</dbReference>
<feature type="chain" id="PRO_5011437416" evidence="2">
    <location>
        <begin position="20"/>
        <end position="403"/>
    </location>
</feature>
<dbReference type="InterPro" id="IPR027020">
    <property type="entry name" value="YnjB"/>
</dbReference>
<organism evidence="3 4">
    <name type="scientific">Afifella marina DSM 2698</name>
    <dbReference type="NCBI Taxonomy" id="1120955"/>
    <lineage>
        <taxon>Bacteria</taxon>
        <taxon>Pseudomonadati</taxon>
        <taxon>Pseudomonadota</taxon>
        <taxon>Alphaproteobacteria</taxon>
        <taxon>Hyphomicrobiales</taxon>
        <taxon>Afifellaceae</taxon>
        <taxon>Afifella</taxon>
    </lineage>
</organism>
<dbReference type="EMBL" id="FMVW01000001">
    <property type="protein sequence ID" value="SCZ20003.1"/>
    <property type="molecule type" value="Genomic_DNA"/>
</dbReference>
<dbReference type="Gene3D" id="3.40.190.10">
    <property type="entry name" value="Periplasmic binding protein-like II"/>
    <property type="match status" value="2"/>
</dbReference>
<evidence type="ECO:0000256" key="2">
    <source>
        <dbReference type="SAM" id="SignalP"/>
    </source>
</evidence>
<dbReference type="Proteomes" id="UP000199347">
    <property type="component" value="Unassembled WGS sequence"/>
</dbReference>
<proteinExistence type="predicted"/>
<dbReference type="OrthoDB" id="3239593at2"/>
<name>A0A1G5M493_AFIMA</name>
<dbReference type="PANTHER" id="PTHR42779:SF1">
    <property type="entry name" value="PROTEIN YNJB"/>
    <property type="match status" value="1"/>
</dbReference>
<dbReference type="NCBIfam" id="NF008633">
    <property type="entry name" value="PRK11622.1"/>
    <property type="match status" value="1"/>
</dbReference>
<keyword evidence="1" id="KW-0574">Periplasm</keyword>
<evidence type="ECO:0000313" key="4">
    <source>
        <dbReference type="Proteomes" id="UP000199347"/>
    </source>
</evidence>
<dbReference type="PANTHER" id="PTHR42779">
    <property type="entry name" value="PROTEIN YNJB"/>
    <property type="match status" value="1"/>
</dbReference>
<sequence>MSRIFAAVFALIFAATAHAESPDPENWEAVLAEAKGETVYFHAWGGETRINAYIAWAAGEVKERFGVTLKQVKVADTANVVSKIVAEKAAGRDENGTVDLVWINGENFVSLKEAGLLLDRPWATKLPNYRFVDEEGKPTVKTDFTVPTDGLEAPWGMAKLVFFYDTARLENPPKSMPALLEWAKANPGRFTYPQPPDFLGSTFLKQALYELAPDPEVLMQAADDETFARQTKPLFAFLDELHPLLWRQGRAFPQNYGTLRRLLADSEVDITFAFNPADASSAIAAHELPDTVRSYVPEAGSIANSHFLAIPFNANAKAGAMVVANFLMSPEAQARKQDPNVWGDPTVLDVDALPQEDRARFDALDLGVATLPPEDLGKALPEPHASWMERLETEWARRYRAGQ</sequence>
<gene>
    <name evidence="3" type="ORF">SAMN03080610_00084</name>
</gene>
<dbReference type="RefSeq" id="WP_092808934.1">
    <property type="nucleotide sequence ID" value="NZ_FMVW01000001.1"/>
</dbReference>
<keyword evidence="2" id="KW-0732">Signal</keyword>
<accession>A0A1G5M493</accession>
<dbReference type="SUPFAM" id="SSF53850">
    <property type="entry name" value="Periplasmic binding protein-like II"/>
    <property type="match status" value="1"/>
</dbReference>
<feature type="signal peptide" evidence="2">
    <location>
        <begin position="1"/>
        <end position="19"/>
    </location>
</feature>
<evidence type="ECO:0000256" key="1">
    <source>
        <dbReference type="ARBA" id="ARBA00022764"/>
    </source>
</evidence>
<protein>
    <submittedName>
        <fullName evidence="3">Putative thiamine transport system substrate-binding protein</fullName>
    </submittedName>
</protein>
<evidence type="ECO:0000313" key="3">
    <source>
        <dbReference type="EMBL" id="SCZ20003.1"/>
    </source>
</evidence>
<dbReference type="STRING" id="1120955.SAMN03080610_00084"/>
<dbReference type="PIRSF" id="PIRSF029172">
    <property type="entry name" value="UCP029172_ABC_sbc_YnjB"/>
    <property type="match status" value="1"/>
</dbReference>
<reference evidence="3 4" key="1">
    <citation type="submission" date="2016-10" db="EMBL/GenBank/DDBJ databases">
        <authorList>
            <person name="de Groot N.N."/>
        </authorList>
    </citation>
    <scope>NUCLEOTIDE SEQUENCE [LARGE SCALE GENOMIC DNA]</scope>
    <source>
        <strain evidence="3 4">DSM 2698</strain>
    </source>
</reference>
<dbReference type="AlphaFoldDB" id="A0A1G5M493"/>
<keyword evidence="4" id="KW-1185">Reference proteome</keyword>